<accession>A0A2R6XBA8</accession>
<protein>
    <recommendedName>
        <fullName evidence="2">Oxidoreductase-like domain-containing protein</fullName>
    </recommendedName>
</protein>
<feature type="region of interest" description="Disordered" evidence="1">
    <location>
        <begin position="100"/>
        <end position="162"/>
    </location>
</feature>
<feature type="compositionally biased region" description="Basic and acidic residues" evidence="1">
    <location>
        <begin position="103"/>
        <end position="116"/>
    </location>
</feature>
<dbReference type="PANTHER" id="PTHR21193">
    <property type="entry name" value="OXIDOREDUCTASE-LIKE DOMAIN-CONTAINING PROTEIN 1"/>
    <property type="match status" value="1"/>
</dbReference>
<feature type="domain" description="Oxidoreductase-like" evidence="2">
    <location>
        <begin position="152"/>
        <end position="191"/>
    </location>
</feature>
<dbReference type="PANTHER" id="PTHR21193:SF3">
    <property type="entry name" value="OXIDOREDUCTASE-LIKE DOMAIN-CONTAINING PROTEIN 1"/>
    <property type="match status" value="1"/>
</dbReference>
<feature type="compositionally biased region" description="Basic and acidic residues" evidence="1">
    <location>
        <begin position="124"/>
        <end position="150"/>
    </location>
</feature>
<proteinExistence type="predicted"/>
<evidence type="ECO:0000313" key="3">
    <source>
        <dbReference type="EMBL" id="PTQ43362.1"/>
    </source>
</evidence>
<evidence type="ECO:0000259" key="2">
    <source>
        <dbReference type="Pfam" id="PF09791"/>
    </source>
</evidence>
<dbReference type="InterPro" id="IPR019180">
    <property type="entry name" value="Oxidoreductase-like_N"/>
</dbReference>
<dbReference type="Proteomes" id="UP000244005">
    <property type="component" value="Unassembled WGS sequence"/>
</dbReference>
<dbReference type="AlphaFoldDB" id="A0A2R6XBA8"/>
<gene>
    <name evidence="3" type="ORF">MARPO_0025s0056</name>
</gene>
<evidence type="ECO:0000256" key="1">
    <source>
        <dbReference type="SAM" id="MobiDB-lite"/>
    </source>
</evidence>
<dbReference type="EMBL" id="KZ772697">
    <property type="protein sequence ID" value="PTQ43362.1"/>
    <property type="molecule type" value="Genomic_DNA"/>
</dbReference>
<keyword evidence="4" id="KW-1185">Reference proteome</keyword>
<evidence type="ECO:0000313" key="4">
    <source>
        <dbReference type="Proteomes" id="UP000244005"/>
    </source>
</evidence>
<dbReference type="Pfam" id="PF09791">
    <property type="entry name" value="Oxidored-like"/>
    <property type="match status" value="1"/>
</dbReference>
<reference evidence="4" key="1">
    <citation type="journal article" date="2017" name="Cell">
        <title>Insights into land plant evolution garnered from the Marchantia polymorpha genome.</title>
        <authorList>
            <person name="Bowman J.L."/>
            <person name="Kohchi T."/>
            <person name="Yamato K.T."/>
            <person name="Jenkins J."/>
            <person name="Shu S."/>
            <person name="Ishizaki K."/>
            <person name="Yamaoka S."/>
            <person name="Nishihama R."/>
            <person name="Nakamura Y."/>
            <person name="Berger F."/>
            <person name="Adam C."/>
            <person name="Aki S.S."/>
            <person name="Althoff F."/>
            <person name="Araki T."/>
            <person name="Arteaga-Vazquez M.A."/>
            <person name="Balasubrmanian S."/>
            <person name="Barry K."/>
            <person name="Bauer D."/>
            <person name="Boehm C.R."/>
            <person name="Briginshaw L."/>
            <person name="Caballero-Perez J."/>
            <person name="Catarino B."/>
            <person name="Chen F."/>
            <person name="Chiyoda S."/>
            <person name="Chovatia M."/>
            <person name="Davies K.M."/>
            <person name="Delmans M."/>
            <person name="Demura T."/>
            <person name="Dierschke T."/>
            <person name="Dolan L."/>
            <person name="Dorantes-Acosta A.E."/>
            <person name="Eklund D.M."/>
            <person name="Florent S.N."/>
            <person name="Flores-Sandoval E."/>
            <person name="Fujiyama A."/>
            <person name="Fukuzawa H."/>
            <person name="Galik B."/>
            <person name="Grimanelli D."/>
            <person name="Grimwood J."/>
            <person name="Grossniklaus U."/>
            <person name="Hamada T."/>
            <person name="Haseloff J."/>
            <person name="Hetherington A.J."/>
            <person name="Higo A."/>
            <person name="Hirakawa Y."/>
            <person name="Hundley H.N."/>
            <person name="Ikeda Y."/>
            <person name="Inoue K."/>
            <person name="Inoue S.I."/>
            <person name="Ishida S."/>
            <person name="Jia Q."/>
            <person name="Kakita M."/>
            <person name="Kanazawa T."/>
            <person name="Kawai Y."/>
            <person name="Kawashima T."/>
            <person name="Kennedy M."/>
            <person name="Kinose K."/>
            <person name="Kinoshita T."/>
            <person name="Kohara Y."/>
            <person name="Koide E."/>
            <person name="Komatsu K."/>
            <person name="Kopischke S."/>
            <person name="Kubo M."/>
            <person name="Kyozuka J."/>
            <person name="Lagercrantz U."/>
            <person name="Lin S.S."/>
            <person name="Lindquist E."/>
            <person name="Lipzen A.M."/>
            <person name="Lu C.W."/>
            <person name="De Luna E."/>
            <person name="Martienssen R.A."/>
            <person name="Minamino N."/>
            <person name="Mizutani M."/>
            <person name="Mizutani M."/>
            <person name="Mochizuki N."/>
            <person name="Monte I."/>
            <person name="Mosher R."/>
            <person name="Nagasaki H."/>
            <person name="Nakagami H."/>
            <person name="Naramoto S."/>
            <person name="Nishitani K."/>
            <person name="Ohtani M."/>
            <person name="Okamoto T."/>
            <person name="Okumura M."/>
            <person name="Phillips J."/>
            <person name="Pollak B."/>
            <person name="Reinders A."/>
            <person name="Rovekamp M."/>
            <person name="Sano R."/>
            <person name="Sawa S."/>
            <person name="Schmid M.W."/>
            <person name="Shirakawa M."/>
            <person name="Solano R."/>
            <person name="Spunde A."/>
            <person name="Suetsugu N."/>
            <person name="Sugano S."/>
            <person name="Sugiyama A."/>
            <person name="Sun R."/>
            <person name="Suzuki Y."/>
            <person name="Takenaka M."/>
            <person name="Takezawa D."/>
            <person name="Tomogane H."/>
            <person name="Tsuzuki M."/>
            <person name="Ueda T."/>
            <person name="Umeda M."/>
            <person name="Ward J.M."/>
            <person name="Watanabe Y."/>
            <person name="Yazaki K."/>
            <person name="Yokoyama R."/>
            <person name="Yoshitake Y."/>
            <person name="Yotsui I."/>
            <person name="Zachgo S."/>
            <person name="Schmutz J."/>
        </authorList>
    </citation>
    <scope>NUCLEOTIDE SEQUENCE [LARGE SCALE GENOMIC DNA]</scope>
    <source>
        <strain evidence="4">Tak-1</strain>
    </source>
</reference>
<sequence length="195" mass="21502">MTTTAGYFCSPRTSPLLRFVTHSFRSTSAHQSFGPISTCPLDCSVQTLAGVSLSSDGRSASVITAPLVPKNYSSNHRAFSNTSDLSTLEAETSRPEMLSFFTRGKEAPEASSKELDKSDEEAEAERLKKEEQKRRDDEAENLRKEKEVLDKIGPPPEKPLPGDCCGNGCSPCIWDTYWDELADYKKLREEVSGGL</sequence>
<dbReference type="OrthoDB" id="20314at2759"/>
<dbReference type="InterPro" id="IPR039251">
    <property type="entry name" value="OXLD1"/>
</dbReference>
<name>A0A2R6XBA8_MARPO</name>
<organism evidence="3 4">
    <name type="scientific">Marchantia polymorpha</name>
    <name type="common">Common liverwort</name>
    <name type="synonym">Marchantia aquatica</name>
    <dbReference type="NCBI Taxonomy" id="3197"/>
    <lineage>
        <taxon>Eukaryota</taxon>
        <taxon>Viridiplantae</taxon>
        <taxon>Streptophyta</taxon>
        <taxon>Embryophyta</taxon>
        <taxon>Marchantiophyta</taxon>
        <taxon>Marchantiopsida</taxon>
        <taxon>Marchantiidae</taxon>
        <taxon>Marchantiales</taxon>
        <taxon>Marchantiaceae</taxon>
        <taxon>Marchantia</taxon>
    </lineage>
</organism>
<dbReference type="Gramene" id="Mp2g26280.1">
    <property type="protein sequence ID" value="Mp2g26280.1.cds1"/>
    <property type="gene ID" value="Mp2g26280"/>
</dbReference>